<organism evidence="1 2">
    <name type="scientific">Desulfosporosinus metallidurans</name>
    <dbReference type="NCBI Taxonomy" id="1888891"/>
    <lineage>
        <taxon>Bacteria</taxon>
        <taxon>Bacillati</taxon>
        <taxon>Bacillota</taxon>
        <taxon>Clostridia</taxon>
        <taxon>Eubacteriales</taxon>
        <taxon>Desulfitobacteriaceae</taxon>
        <taxon>Desulfosporosinus</taxon>
    </lineage>
</organism>
<evidence type="ECO:0000313" key="1">
    <source>
        <dbReference type="EMBL" id="OLN30342.1"/>
    </source>
</evidence>
<dbReference type="Proteomes" id="UP000186102">
    <property type="component" value="Unassembled WGS sequence"/>
</dbReference>
<reference evidence="1 2" key="1">
    <citation type="submission" date="2016-09" db="EMBL/GenBank/DDBJ databases">
        <title>Complete genome of Desulfosporosinus sp. OL.</title>
        <authorList>
            <person name="Mardanov A."/>
            <person name="Beletsky A."/>
            <person name="Panova A."/>
            <person name="Karnachuk O."/>
            <person name="Ravin N."/>
        </authorList>
    </citation>
    <scope>NUCLEOTIDE SEQUENCE [LARGE SCALE GENOMIC DNA]</scope>
    <source>
        <strain evidence="1 2">OL</strain>
    </source>
</reference>
<proteinExistence type="predicted"/>
<gene>
    <name evidence="1" type="ORF">DSOL_3107</name>
</gene>
<dbReference type="OrthoDB" id="402902at186801"/>
<sequence>MIYSQTGSESEGNKQEQKTVVSIGWRVAAIILESYLYNVTPDHVFEELMVKPRQRKMIEQKANYTFESAKKRSILDFLKDLIEGIRTSEDAREFLYGRIFNYLSPNAQYLFATISILVDNDLRFNFDVLEYVLGKVIPEKDQFEASIDEVINQKVIERNNDVYGRVYSAELLQMMTARYNEYPQDFRDTVRNLLNSIGGKDIEGDILEAMLTQADKSRAFSNEKETVEKYRRVLNNSKCSYNLRKSALKRLSDYLSNSRLNPVAAISVIEEYIHFFIHDSDIYTLYVYLLWSQEVLEKEKAVNTIREFFAKGSHKKTSNDYLTFFALGTGYCINFDILYRKYEEEKLRKQQYRMTFNEYGKELFDFIKNAPLS</sequence>
<name>A0A1Q8QSQ1_9FIRM</name>
<protein>
    <submittedName>
        <fullName evidence="1">Uncharacterized protein</fullName>
    </submittedName>
</protein>
<dbReference type="EMBL" id="MLBF01000025">
    <property type="protein sequence ID" value="OLN30342.1"/>
    <property type="molecule type" value="Genomic_DNA"/>
</dbReference>
<dbReference type="STRING" id="1888891.DSOL_3107"/>
<keyword evidence="2" id="KW-1185">Reference proteome</keyword>
<dbReference type="AlphaFoldDB" id="A0A1Q8QSQ1"/>
<dbReference type="RefSeq" id="WP_075365638.1">
    <property type="nucleotide sequence ID" value="NZ_MLBF01000025.1"/>
</dbReference>
<accession>A0A1Q8QSQ1</accession>
<comment type="caution">
    <text evidence="1">The sequence shown here is derived from an EMBL/GenBank/DDBJ whole genome shotgun (WGS) entry which is preliminary data.</text>
</comment>
<evidence type="ECO:0000313" key="2">
    <source>
        <dbReference type="Proteomes" id="UP000186102"/>
    </source>
</evidence>